<feature type="compositionally biased region" description="Basic residues" evidence="5">
    <location>
        <begin position="1"/>
        <end position="12"/>
    </location>
</feature>
<proteinExistence type="predicted"/>
<feature type="region of interest" description="Disordered" evidence="5">
    <location>
        <begin position="319"/>
        <end position="347"/>
    </location>
</feature>
<keyword evidence="4" id="KW-0067">ATP-binding</keyword>
<reference evidence="8 9" key="1">
    <citation type="submission" date="2014-03" db="EMBL/GenBank/DDBJ databases">
        <title>Genomics of Bifidobacteria.</title>
        <authorList>
            <person name="Ventura M."/>
            <person name="Milani C."/>
            <person name="Lugli G.A."/>
        </authorList>
    </citation>
    <scope>NUCLEOTIDE SEQUENCE [LARGE SCALE GENOMIC DNA]</scope>
    <source>
        <strain evidence="8 9">DSM 21395</strain>
    </source>
</reference>
<dbReference type="SUPFAM" id="SSF52540">
    <property type="entry name" value="P-loop containing nucleoside triphosphate hydrolases"/>
    <property type="match status" value="1"/>
</dbReference>
<dbReference type="InterPro" id="IPR012961">
    <property type="entry name" value="Ski2/MTR4_C"/>
</dbReference>
<keyword evidence="2 8" id="KW-0378">Hydrolase</keyword>
<dbReference type="GO" id="GO:0005524">
    <property type="term" value="F:ATP binding"/>
    <property type="evidence" value="ECO:0007669"/>
    <property type="project" value="UniProtKB-KW"/>
</dbReference>
<evidence type="ECO:0000259" key="6">
    <source>
        <dbReference type="PROSITE" id="PS51192"/>
    </source>
</evidence>
<evidence type="ECO:0000259" key="7">
    <source>
        <dbReference type="PROSITE" id="PS51194"/>
    </source>
</evidence>
<evidence type="ECO:0000256" key="5">
    <source>
        <dbReference type="SAM" id="MobiDB-lite"/>
    </source>
</evidence>
<dbReference type="Proteomes" id="UP000029082">
    <property type="component" value="Unassembled WGS sequence"/>
</dbReference>
<dbReference type="OrthoDB" id="3229913at2"/>
<dbReference type="STRING" id="1437603.GCA_000771525_01141"/>
<comment type="caution">
    <text evidence="8">The sequence shown here is derived from an EMBL/GenBank/DDBJ whole genome shotgun (WGS) entry which is preliminary data.</text>
</comment>
<dbReference type="RefSeq" id="WP_081882908.1">
    <property type="nucleotide sequence ID" value="NZ_JDUO01000003.1"/>
</dbReference>
<dbReference type="GO" id="GO:0003724">
    <property type="term" value="F:RNA helicase activity"/>
    <property type="evidence" value="ECO:0007669"/>
    <property type="project" value="UniProtKB-EC"/>
</dbReference>
<dbReference type="AlphaFoldDB" id="A0A087C0L5"/>
<feature type="domain" description="Helicase ATP-binding" evidence="6">
    <location>
        <begin position="102"/>
        <end position="260"/>
    </location>
</feature>
<dbReference type="InterPro" id="IPR011545">
    <property type="entry name" value="DEAD/DEAH_box_helicase_dom"/>
</dbReference>
<dbReference type="InterPro" id="IPR050699">
    <property type="entry name" value="RNA-DNA_Helicase"/>
</dbReference>
<dbReference type="GO" id="GO:0016787">
    <property type="term" value="F:hydrolase activity"/>
    <property type="evidence" value="ECO:0007669"/>
    <property type="project" value="UniProtKB-KW"/>
</dbReference>
<dbReference type="Gene3D" id="1.10.3380.30">
    <property type="match status" value="1"/>
</dbReference>
<feature type="compositionally biased region" description="Basic residues" evidence="5">
    <location>
        <begin position="43"/>
        <end position="52"/>
    </location>
</feature>
<dbReference type="SMART" id="SM00487">
    <property type="entry name" value="DEXDc"/>
    <property type="match status" value="1"/>
</dbReference>
<keyword evidence="3 8" id="KW-0347">Helicase</keyword>
<dbReference type="EC" id="3.6.4.13" evidence="8"/>
<sequence length="922" mass="103560">MTHHRHHQHNRAASHIDDRTAVTGDTPVTPSSSDGGVHDHAERQRRRVSRHAHASEPSSTSERSPSQRYQDFRDRLRHDDSACGRFEAQAPFELDDFQREANEALESGDNVLVAAPTGAGKTVVADFAIFLAQERNVKAFYTTPIKALSNQKYHDLVDRYGADRVGLLTGDISINAEADIVVMTTEVLRNMIYERSTTLQALRYVVLDEVHYLADRFRGPVWEEVIVQLPKQVRVIGLSATVSNVEDFSSWIASVRGSTHLVISEHRPVPLQQHVLLQADDHTEPELIDLYRHENRDGVKDAVNPALAGRLEQLDPQVTRRARAVRPERSRHGRHPHGREHEHAPVAQRHTPRRWAVVDELNYMGMLPGIYFIFSRNGCDKAVEQCLDAGLELTTHDEALRIRRIVDAMVEGQMSHDDLKALRFSRFRYALEEGFAPHHAGLVTLFRSIVEHLFELGLVKMVFATETLALGINMPARTVVVEKLEKFNGSEHVMLTPGEFTQLTGRAGRRGIDTLGHAVVVDHRDFAPAALVSLSSKRVYPLHSSFKATFNMAANLLANSDYATARATLDQSFAQWEANESSWQLESRITTLRDAVAGYERAFHCEYGDFRELLLIRRRLHDLEHGERQQLKRQRFSSTSARTEALRDLDRRINTLRAEDRDHPCHDCPDLATHMTWGHRWNREESELERLEERYRTRTGSVARQFDRICEILSSWGYLERHDAPDHACTKPDTAPGDMTRSDMTLTPRGELLRRLFGEHDLVLAQAVTTTVLDHLNPRELASTLSSLVYEARRGSGGEPDGYPGGPTGRVALACEGLRDIAGRVADRCHDADLEVTGTLDFGLVSIIHAWAGGADLTDVLRDSELTGGDFVRCAKRLADLLQQIAVAAPYCPQASPTLADTAMAARRLVFRGVVSYSGVED</sequence>
<dbReference type="PROSITE" id="PS51192">
    <property type="entry name" value="HELICASE_ATP_BIND_1"/>
    <property type="match status" value="1"/>
</dbReference>
<dbReference type="GO" id="GO:0055087">
    <property type="term" value="C:Ski complex"/>
    <property type="evidence" value="ECO:0007669"/>
    <property type="project" value="TreeGrafter"/>
</dbReference>
<dbReference type="InterPro" id="IPR014001">
    <property type="entry name" value="Helicase_ATP-bd"/>
</dbReference>
<keyword evidence="1" id="KW-0547">Nucleotide-binding</keyword>
<dbReference type="PANTHER" id="PTHR12131:SF1">
    <property type="entry name" value="ATP-DEPENDENT RNA HELICASE SUPV3L1, MITOCHONDRIAL-RELATED"/>
    <property type="match status" value="1"/>
</dbReference>
<evidence type="ECO:0000256" key="4">
    <source>
        <dbReference type="ARBA" id="ARBA00022840"/>
    </source>
</evidence>
<dbReference type="PANTHER" id="PTHR12131">
    <property type="entry name" value="ATP-DEPENDENT RNA AND DNA HELICASE"/>
    <property type="match status" value="1"/>
</dbReference>
<dbReference type="SMART" id="SM00490">
    <property type="entry name" value="HELICc"/>
    <property type="match status" value="1"/>
</dbReference>
<dbReference type="Pfam" id="PF08148">
    <property type="entry name" value="DSHCT"/>
    <property type="match status" value="1"/>
</dbReference>
<dbReference type="Gene3D" id="3.40.50.300">
    <property type="entry name" value="P-loop containing nucleotide triphosphate hydrolases"/>
    <property type="match status" value="2"/>
</dbReference>
<dbReference type="Pfam" id="PF00270">
    <property type="entry name" value="DEAD"/>
    <property type="match status" value="1"/>
</dbReference>
<dbReference type="GO" id="GO:0003676">
    <property type="term" value="F:nucleic acid binding"/>
    <property type="evidence" value="ECO:0007669"/>
    <property type="project" value="InterPro"/>
</dbReference>
<dbReference type="InterPro" id="IPR001650">
    <property type="entry name" value="Helicase_C-like"/>
</dbReference>
<dbReference type="EMBL" id="JGZE01000011">
    <property type="protein sequence ID" value="KFI76815.1"/>
    <property type="molecule type" value="Genomic_DNA"/>
</dbReference>
<gene>
    <name evidence="8" type="ORF">BMON_0719</name>
</gene>
<dbReference type="GeneID" id="93094263"/>
<name>A0A087C0L5_9BIFI</name>
<evidence type="ECO:0000313" key="8">
    <source>
        <dbReference type="EMBL" id="KFI76815.1"/>
    </source>
</evidence>
<evidence type="ECO:0000256" key="2">
    <source>
        <dbReference type="ARBA" id="ARBA00022801"/>
    </source>
</evidence>
<feature type="region of interest" description="Disordered" evidence="5">
    <location>
        <begin position="1"/>
        <end position="69"/>
    </location>
</feature>
<dbReference type="eggNOG" id="COG4581">
    <property type="taxonomic scope" value="Bacteria"/>
</dbReference>
<keyword evidence="9" id="KW-1185">Reference proteome</keyword>
<feature type="domain" description="Helicase C-terminal" evidence="7">
    <location>
        <begin position="356"/>
        <end position="550"/>
    </location>
</feature>
<dbReference type="GO" id="GO:0070478">
    <property type="term" value="P:nuclear-transcribed mRNA catabolic process, 3'-5' exonucleolytic nonsense-mediated decay"/>
    <property type="evidence" value="ECO:0007669"/>
    <property type="project" value="TreeGrafter"/>
</dbReference>
<dbReference type="InterPro" id="IPR027417">
    <property type="entry name" value="P-loop_NTPase"/>
</dbReference>
<dbReference type="PROSITE" id="PS51194">
    <property type="entry name" value="HELICASE_CTER"/>
    <property type="match status" value="1"/>
</dbReference>
<organism evidence="8 9">
    <name type="scientific">Bifidobacterium mongoliense DSM 21395</name>
    <dbReference type="NCBI Taxonomy" id="1437603"/>
    <lineage>
        <taxon>Bacteria</taxon>
        <taxon>Bacillati</taxon>
        <taxon>Actinomycetota</taxon>
        <taxon>Actinomycetes</taxon>
        <taxon>Bifidobacteriales</taxon>
        <taxon>Bifidobacteriaceae</taxon>
        <taxon>Bifidobacterium</taxon>
    </lineage>
</organism>
<evidence type="ECO:0000313" key="9">
    <source>
        <dbReference type="Proteomes" id="UP000029082"/>
    </source>
</evidence>
<dbReference type="SMART" id="SM01142">
    <property type="entry name" value="DSHCT"/>
    <property type="match status" value="1"/>
</dbReference>
<evidence type="ECO:0000256" key="3">
    <source>
        <dbReference type="ARBA" id="ARBA00022806"/>
    </source>
</evidence>
<accession>A0A087C0L5</accession>
<evidence type="ECO:0000256" key="1">
    <source>
        <dbReference type="ARBA" id="ARBA00022741"/>
    </source>
</evidence>
<protein>
    <submittedName>
        <fullName evidence="8">DEAD/DEAH box helicase</fullName>
        <ecNumber evidence="8">3.6.4.13</ecNumber>
    </submittedName>
</protein>
<feature type="compositionally biased region" description="Low complexity" evidence="5">
    <location>
        <begin position="55"/>
        <end position="66"/>
    </location>
</feature>